<gene>
    <name evidence="1" type="ordered locus">swp_3390</name>
</gene>
<evidence type="ECO:0000313" key="1">
    <source>
        <dbReference type="EMBL" id="ACJ30091.1"/>
    </source>
</evidence>
<accession>B8CRT3</accession>
<dbReference type="HOGENOM" id="CLU_3383747_0_0_6"/>
<reference evidence="1 2" key="1">
    <citation type="journal article" date="2008" name="PLoS ONE">
        <title>Environmental adaptation: genomic analysis of the piezotolerant and psychrotolerant deep-sea iron reducing bacterium Shewanella piezotolerans WP3.</title>
        <authorList>
            <person name="Wang F."/>
            <person name="Wang J."/>
            <person name="Jian H."/>
            <person name="Zhang B."/>
            <person name="Li S."/>
            <person name="Wang F."/>
            <person name="Zeng X."/>
            <person name="Gao L."/>
            <person name="Bartlett D.H."/>
            <person name="Yu J."/>
            <person name="Hu S."/>
            <person name="Xiao X."/>
        </authorList>
    </citation>
    <scope>NUCLEOTIDE SEQUENCE [LARGE SCALE GENOMIC DNA]</scope>
    <source>
        <strain evidence="2">WP3 / JCM 13877</strain>
    </source>
</reference>
<dbReference type="AlphaFoldDB" id="B8CRT3"/>
<organism evidence="1 2">
    <name type="scientific">Shewanella piezotolerans (strain WP3 / JCM 13877)</name>
    <dbReference type="NCBI Taxonomy" id="225849"/>
    <lineage>
        <taxon>Bacteria</taxon>
        <taxon>Pseudomonadati</taxon>
        <taxon>Pseudomonadota</taxon>
        <taxon>Gammaproteobacteria</taxon>
        <taxon>Alteromonadales</taxon>
        <taxon>Shewanellaceae</taxon>
        <taxon>Shewanella</taxon>
    </lineage>
</organism>
<dbReference type="Proteomes" id="UP000000753">
    <property type="component" value="Chromosome"/>
</dbReference>
<proteinExistence type="predicted"/>
<evidence type="ECO:0000313" key="2">
    <source>
        <dbReference type="Proteomes" id="UP000000753"/>
    </source>
</evidence>
<dbReference type="STRING" id="225849.swp_3390"/>
<keyword evidence="2" id="KW-1185">Reference proteome</keyword>
<protein>
    <submittedName>
        <fullName evidence="1">Uncharacterized protein</fullName>
    </submittedName>
</protein>
<sequence length="33" mass="3748">MLIYLIVFASSNTETIEFENVISFSLLTHQSLS</sequence>
<dbReference type="EMBL" id="CP000472">
    <property type="protein sequence ID" value="ACJ30091.1"/>
    <property type="molecule type" value="Genomic_DNA"/>
</dbReference>
<dbReference type="KEGG" id="swp:swp_3390"/>
<name>B8CRT3_SHEPW</name>